<reference evidence="1 2" key="1">
    <citation type="submission" date="2019-06" db="EMBL/GenBank/DDBJ databases">
        <title>Genome Sequence of the Brown Rot Fungal Pathogen Monilinia fructicola.</title>
        <authorList>
            <person name="De Miccolis Angelini R.M."/>
            <person name="Landi L."/>
            <person name="Abate D."/>
            <person name="Pollastro S."/>
            <person name="Romanazzi G."/>
            <person name="Faretra F."/>
        </authorList>
    </citation>
    <scope>NUCLEOTIDE SEQUENCE [LARGE SCALE GENOMIC DNA]</scope>
    <source>
        <strain evidence="1 2">Mfrc123</strain>
    </source>
</reference>
<dbReference type="GO" id="GO:0006044">
    <property type="term" value="P:N-acetylglucosamine metabolic process"/>
    <property type="evidence" value="ECO:0007669"/>
    <property type="project" value="TreeGrafter"/>
</dbReference>
<dbReference type="AlphaFoldDB" id="A0A5M9K7U4"/>
<name>A0A5M9K7U4_MONFR</name>
<dbReference type="PANTHER" id="PTHR35020">
    <property type="entry name" value="N-ACETYLGLUCOSAMINE-INDUCED PROTEIN 1"/>
    <property type="match status" value="1"/>
</dbReference>
<evidence type="ECO:0000313" key="1">
    <source>
        <dbReference type="EMBL" id="KAA8576286.1"/>
    </source>
</evidence>
<dbReference type="EMBL" id="VICG01000001">
    <property type="protein sequence ID" value="KAA8576286.1"/>
    <property type="molecule type" value="Genomic_DNA"/>
</dbReference>
<protein>
    <recommendedName>
        <fullName evidence="3">N-acetylglucosamine-induced protein 1</fullName>
    </recommendedName>
</protein>
<dbReference type="PANTHER" id="PTHR35020:SF4">
    <property type="entry name" value="N-ACETYLGLUCOSAMINE-INDUCED PROTEIN 1"/>
    <property type="match status" value="1"/>
</dbReference>
<organism evidence="1 2">
    <name type="scientific">Monilinia fructicola</name>
    <name type="common">Brown rot fungus</name>
    <name type="synonym">Ciboria fructicola</name>
    <dbReference type="NCBI Taxonomy" id="38448"/>
    <lineage>
        <taxon>Eukaryota</taxon>
        <taxon>Fungi</taxon>
        <taxon>Dikarya</taxon>
        <taxon>Ascomycota</taxon>
        <taxon>Pezizomycotina</taxon>
        <taxon>Leotiomycetes</taxon>
        <taxon>Helotiales</taxon>
        <taxon>Sclerotiniaceae</taxon>
        <taxon>Monilinia</taxon>
    </lineage>
</organism>
<sequence>MRRKTDRRIFIDDGDVTSESIKFKPSIEYYCMWRRSDRAERTEDMDAHLEIQEKKLKSIMPTTFSAYFLCCTVLTQRCNIGIYGAHPLATLTDSHPRNPNKKMGSITPAPAYWQTNIPPTSRTAACPAFLQNLSPKDMRILGTPDAEYHILSWASVRRIIADNRLDLFQRKPSDLRRYLEYCHAIKSEHGSVMRYMLDVRLRWTEADLAAGAKDASFAEEDGVKVLVNDWPYGIDEKIVHLVVWTKFALEDDPDTGDTREDVKREIEGWVDERFGKRCGRENVIWFRNWRSLKSVHAVEHFHIMLYDPDPEFVKEVTKGDVPSQSKKTVHLLIMPVGRHEYKTVLSNLNHVTVSQSPNLCCPTCCHGHGNRVFPWLFIPSKYATSSNSGITVLTPVPSNQTPQID</sequence>
<comment type="caution">
    <text evidence="1">The sequence shown here is derived from an EMBL/GenBank/DDBJ whole genome shotgun (WGS) entry which is preliminary data.</text>
</comment>
<gene>
    <name evidence="1" type="ORF">EYC84_006428</name>
</gene>
<keyword evidence="2" id="KW-1185">Reference proteome</keyword>
<dbReference type="InterPro" id="IPR022036">
    <property type="entry name" value="DUF3605"/>
</dbReference>
<evidence type="ECO:0008006" key="3">
    <source>
        <dbReference type="Google" id="ProtNLM"/>
    </source>
</evidence>
<dbReference type="Pfam" id="PF12239">
    <property type="entry name" value="DUF3605"/>
    <property type="match status" value="1"/>
</dbReference>
<evidence type="ECO:0000313" key="2">
    <source>
        <dbReference type="Proteomes" id="UP000322873"/>
    </source>
</evidence>
<dbReference type="VEuPathDB" id="FungiDB:MFRU_009g01870"/>
<dbReference type="Proteomes" id="UP000322873">
    <property type="component" value="Unassembled WGS sequence"/>
</dbReference>
<proteinExistence type="predicted"/>
<accession>A0A5M9K7U4</accession>
<dbReference type="GO" id="GO:0005737">
    <property type="term" value="C:cytoplasm"/>
    <property type="evidence" value="ECO:0007669"/>
    <property type="project" value="TreeGrafter"/>
</dbReference>